<dbReference type="InterPro" id="IPR010657">
    <property type="entry name" value="ImpA_N"/>
</dbReference>
<gene>
    <name evidence="3" type="ORF">CDO81_17620</name>
</gene>
<protein>
    <recommendedName>
        <fullName evidence="2">ImpA N-terminal domain-containing protein</fullName>
    </recommendedName>
</protein>
<dbReference type="EMBL" id="NISI01000007">
    <property type="protein sequence ID" value="OWR02650.1"/>
    <property type="molecule type" value="Genomic_DNA"/>
</dbReference>
<organism evidence="3 4">
    <name type="scientific">Roseateles puraquae</name>
    <dbReference type="NCBI Taxonomy" id="431059"/>
    <lineage>
        <taxon>Bacteria</taxon>
        <taxon>Pseudomonadati</taxon>
        <taxon>Pseudomonadota</taxon>
        <taxon>Betaproteobacteria</taxon>
        <taxon>Burkholderiales</taxon>
        <taxon>Sphaerotilaceae</taxon>
        <taxon>Roseateles</taxon>
    </lineage>
</organism>
<evidence type="ECO:0000256" key="1">
    <source>
        <dbReference type="SAM" id="MobiDB-lite"/>
    </source>
</evidence>
<feature type="domain" description="ImpA N-terminal" evidence="2">
    <location>
        <begin position="26"/>
        <end position="142"/>
    </location>
</feature>
<feature type="region of interest" description="Disordered" evidence="1">
    <location>
        <begin position="273"/>
        <end position="295"/>
    </location>
</feature>
<reference evidence="3 4" key="1">
    <citation type="journal article" date="2007" name="Int. J. Syst. Evol. Microbiol.">
        <title>Description of Pelomonas aquatica sp. nov. and Pelomonas puraquae sp. nov., isolated from industrial and haemodialysis water.</title>
        <authorList>
            <person name="Gomila M."/>
            <person name="Bowien B."/>
            <person name="Falsen E."/>
            <person name="Moore E.R."/>
            <person name="Lalucat J."/>
        </authorList>
    </citation>
    <scope>NUCLEOTIDE SEQUENCE [LARGE SCALE GENOMIC DNA]</scope>
    <source>
        <strain evidence="3 4">CCUG 52769</strain>
    </source>
</reference>
<proteinExistence type="predicted"/>
<accession>A0A254N4D4</accession>
<evidence type="ECO:0000313" key="3">
    <source>
        <dbReference type="EMBL" id="OWR02650.1"/>
    </source>
</evidence>
<dbReference type="Proteomes" id="UP000197446">
    <property type="component" value="Unassembled WGS sequence"/>
</dbReference>
<dbReference type="PANTHER" id="PTHR37951">
    <property type="entry name" value="CYTOPLASMIC PROTEIN-RELATED"/>
    <property type="match status" value="1"/>
</dbReference>
<comment type="caution">
    <text evidence="3">The sequence shown here is derived from an EMBL/GenBank/DDBJ whole genome shotgun (WGS) entry which is preliminary data.</text>
</comment>
<dbReference type="InterPro" id="IPR017740">
    <property type="entry name" value="TssA-like"/>
</dbReference>
<sequence length="373" mass="40143">MDSHPFDMPQDALPSLDSDPVLAPWLHPVSDEAPCGEDLEYDNDFLALTQAAAGKPETQFAAAEPPDWRAVQSLADQLNTRTRDLRVANLLLRARLRLEGFAALAPGLCLFERLLGIWWDELHPRPEDGDAFARINLLNELNSLDSTLGDVRASLVLNDRGIGQISVRDIEIAMGELAARDDESVPSRGQIENMLADAVAGYPQLATQAQASIAALDALTEVLSARLGYGEMPDFTALRTMLDAVLAVSPQPVTLAAEADDLAGLLNDLGISQDEGPAADDEVRTPAAPARRARTQGASAGIGAIESRADAVRAIDAVCAYLEKHEPTNPAADLLRRAQRLIDRNFLQLVREFAPDAVGEVARMLGVDPDSLH</sequence>
<dbReference type="Pfam" id="PF06812">
    <property type="entry name" value="ImpA_N"/>
    <property type="match status" value="1"/>
</dbReference>
<dbReference type="PANTHER" id="PTHR37951:SF1">
    <property type="entry name" value="TYPE VI SECRETION SYSTEM COMPONENT TSSA1"/>
    <property type="match status" value="1"/>
</dbReference>
<dbReference type="AlphaFoldDB" id="A0A254N4D4"/>
<dbReference type="NCBIfam" id="TIGR03363">
    <property type="entry name" value="VI_chp_8"/>
    <property type="match status" value="1"/>
</dbReference>
<dbReference type="OrthoDB" id="9771118at2"/>
<evidence type="ECO:0000313" key="4">
    <source>
        <dbReference type="Proteomes" id="UP000197446"/>
    </source>
</evidence>
<name>A0A254N4D4_9BURK</name>
<keyword evidence="4" id="KW-1185">Reference proteome</keyword>
<evidence type="ECO:0000259" key="2">
    <source>
        <dbReference type="Pfam" id="PF06812"/>
    </source>
</evidence>
<dbReference type="RefSeq" id="WP_088484540.1">
    <property type="nucleotide sequence ID" value="NZ_NISI01000007.1"/>
</dbReference>